<evidence type="ECO:0000313" key="1">
    <source>
        <dbReference type="EMBL" id="MPN51228.1"/>
    </source>
</evidence>
<gene>
    <name evidence="1" type="ORF">SDC9_198870</name>
</gene>
<comment type="caution">
    <text evidence="1">The sequence shown here is derived from an EMBL/GenBank/DDBJ whole genome shotgun (WGS) entry which is preliminary data.</text>
</comment>
<accession>A0A645IIW3</accession>
<dbReference type="AlphaFoldDB" id="A0A645IIW3"/>
<sequence length="71" mass="7501">MDLRRGIKAALAAGNAAGIVILHLGIARPQIKLVQILTLPGLQTALYGCQPALQLRQLVLPGQELLLQPIG</sequence>
<organism evidence="1">
    <name type="scientific">bioreactor metagenome</name>
    <dbReference type="NCBI Taxonomy" id="1076179"/>
    <lineage>
        <taxon>unclassified sequences</taxon>
        <taxon>metagenomes</taxon>
        <taxon>ecological metagenomes</taxon>
    </lineage>
</organism>
<reference evidence="1" key="1">
    <citation type="submission" date="2019-08" db="EMBL/GenBank/DDBJ databases">
        <authorList>
            <person name="Kucharzyk K."/>
            <person name="Murdoch R.W."/>
            <person name="Higgins S."/>
            <person name="Loffler F."/>
        </authorList>
    </citation>
    <scope>NUCLEOTIDE SEQUENCE</scope>
</reference>
<name>A0A645IIW3_9ZZZZ</name>
<protein>
    <submittedName>
        <fullName evidence="1">Uncharacterized protein</fullName>
    </submittedName>
</protein>
<proteinExistence type="predicted"/>
<dbReference type="EMBL" id="VSSQ01116130">
    <property type="protein sequence ID" value="MPN51228.1"/>
    <property type="molecule type" value="Genomic_DNA"/>
</dbReference>